<dbReference type="InterPro" id="IPR036397">
    <property type="entry name" value="RNaseH_sf"/>
</dbReference>
<dbReference type="EMBL" id="KV003997">
    <property type="protein sequence ID" value="KZV35893.1"/>
    <property type="molecule type" value="Genomic_DNA"/>
</dbReference>
<dbReference type="AlphaFoldDB" id="A0A2Z7BMP8"/>
<dbReference type="OrthoDB" id="413361at2759"/>
<sequence>MKQKNEALQRFSEKVLIESQIGERIKRLRTDIGLEYVNKEFTELCRKSGIATHIIVRHPTT</sequence>
<dbReference type="SUPFAM" id="SSF53098">
    <property type="entry name" value="Ribonuclease H-like"/>
    <property type="match status" value="1"/>
</dbReference>
<protein>
    <recommendedName>
        <fullName evidence="3">Integrase catalytic domain-containing protein</fullName>
    </recommendedName>
</protein>
<evidence type="ECO:0000313" key="1">
    <source>
        <dbReference type="EMBL" id="KZV35893.1"/>
    </source>
</evidence>
<accession>A0A2Z7BMP8</accession>
<name>A0A2Z7BMP8_9LAMI</name>
<organism evidence="1 2">
    <name type="scientific">Dorcoceras hygrometricum</name>
    <dbReference type="NCBI Taxonomy" id="472368"/>
    <lineage>
        <taxon>Eukaryota</taxon>
        <taxon>Viridiplantae</taxon>
        <taxon>Streptophyta</taxon>
        <taxon>Embryophyta</taxon>
        <taxon>Tracheophyta</taxon>
        <taxon>Spermatophyta</taxon>
        <taxon>Magnoliopsida</taxon>
        <taxon>eudicotyledons</taxon>
        <taxon>Gunneridae</taxon>
        <taxon>Pentapetalae</taxon>
        <taxon>asterids</taxon>
        <taxon>lamiids</taxon>
        <taxon>Lamiales</taxon>
        <taxon>Gesneriaceae</taxon>
        <taxon>Didymocarpoideae</taxon>
        <taxon>Trichosporeae</taxon>
        <taxon>Loxocarpinae</taxon>
        <taxon>Dorcoceras</taxon>
    </lineage>
</organism>
<dbReference type="GO" id="GO:0003676">
    <property type="term" value="F:nucleic acid binding"/>
    <property type="evidence" value="ECO:0007669"/>
    <property type="project" value="InterPro"/>
</dbReference>
<gene>
    <name evidence="1" type="ORF">F511_19985</name>
</gene>
<dbReference type="Proteomes" id="UP000250235">
    <property type="component" value="Unassembled WGS sequence"/>
</dbReference>
<proteinExistence type="predicted"/>
<dbReference type="InterPro" id="IPR012337">
    <property type="entry name" value="RNaseH-like_sf"/>
</dbReference>
<evidence type="ECO:0000313" key="2">
    <source>
        <dbReference type="Proteomes" id="UP000250235"/>
    </source>
</evidence>
<reference evidence="1 2" key="1">
    <citation type="journal article" date="2015" name="Proc. Natl. Acad. Sci. U.S.A.">
        <title>The resurrection genome of Boea hygrometrica: A blueprint for survival of dehydration.</title>
        <authorList>
            <person name="Xiao L."/>
            <person name="Yang G."/>
            <person name="Zhang L."/>
            <person name="Yang X."/>
            <person name="Zhao S."/>
            <person name="Ji Z."/>
            <person name="Zhou Q."/>
            <person name="Hu M."/>
            <person name="Wang Y."/>
            <person name="Chen M."/>
            <person name="Xu Y."/>
            <person name="Jin H."/>
            <person name="Xiao X."/>
            <person name="Hu G."/>
            <person name="Bao F."/>
            <person name="Hu Y."/>
            <person name="Wan P."/>
            <person name="Li L."/>
            <person name="Deng X."/>
            <person name="Kuang T."/>
            <person name="Xiang C."/>
            <person name="Zhu J.K."/>
            <person name="Oliver M.J."/>
            <person name="He Y."/>
        </authorList>
    </citation>
    <scope>NUCLEOTIDE SEQUENCE [LARGE SCALE GENOMIC DNA]</scope>
    <source>
        <strain evidence="2">cv. XS01</strain>
    </source>
</reference>
<dbReference type="Gene3D" id="3.30.420.10">
    <property type="entry name" value="Ribonuclease H-like superfamily/Ribonuclease H"/>
    <property type="match status" value="1"/>
</dbReference>
<keyword evidence="2" id="KW-1185">Reference proteome</keyword>
<evidence type="ECO:0008006" key="3">
    <source>
        <dbReference type="Google" id="ProtNLM"/>
    </source>
</evidence>